<comment type="subcellular location">
    <subcellularLocation>
        <location evidence="1">Cell envelope</location>
    </subcellularLocation>
</comment>
<evidence type="ECO:0000256" key="5">
    <source>
        <dbReference type="RuleBase" id="RU003512"/>
    </source>
</evidence>
<dbReference type="PRINTS" id="PR00691">
    <property type="entry name" value="ADHESINB"/>
</dbReference>
<protein>
    <submittedName>
        <fullName evidence="7">ABC transporter substrate-binding protein</fullName>
    </submittedName>
</protein>
<dbReference type="PATRIC" id="fig|1618207.4.peg.2598"/>
<name>A0A0D4C198_9MICC</name>
<evidence type="ECO:0000313" key="8">
    <source>
        <dbReference type="Proteomes" id="UP000061839"/>
    </source>
</evidence>
<keyword evidence="3" id="KW-0479">Metal-binding</keyword>
<dbReference type="PANTHER" id="PTHR42953">
    <property type="entry name" value="HIGH-AFFINITY ZINC UPTAKE SYSTEM PROTEIN ZNUA-RELATED"/>
    <property type="match status" value="1"/>
</dbReference>
<dbReference type="OrthoDB" id="9810636at2"/>
<dbReference type="PROSITE" id="PS51257">
    <property type="entry name" value="PROKAR_LIPOPROTEIN"/>
    <property type="match status" value="1"/>
</dbReference>
<keyword evidence="2 5" id="KW-0813">Transport</keyword>
<evidence type="ECO:0000256" key="4">
    <source>
        <dbReference type="ARBA" id="ARBA00022729"/>
    </source>
</evidence>
<dbReference type="GO" id="GO:0030313">
    <property type="term" value="C:cell envelope"/>
    <property type="evidence" value="ECO:0007669"/>
    <property type="project" value="UniProtKB-SubCell"/>
</dbReference>
<accession>A0A0D4C198</accession>
<dbReference type="SUPFAM" id="SSF53807">
    <property type="entry name" value="Helical backbone' metal receptor"/>
    <property type="match status" value="1"/>
</dbReference>
<keyword evidence="8" id="KW-1185">Reference proteome</keyword>
<dbReference type="NCBIfam" id="NF038134">
    <property type="entry name" value="choice_anch_M"/>
    <property type="match status" value="1"/>
</dbReference>
<gene>
    <name evidence="7" type="ORF">UM93_12815</name>
</gene>
<evidence type="ECO:0000256" key="3">
    <source>
        <dbReference type="ARBA" id="ARBA00022723"/>
    </source>
</evidence>
<dbReference type="InterPro" id="IPR022435">
    <property type="entry name" value="Surface-anchored_actinobac"/>
</dbReference>
<dbReference type="STRING" id="1618207.UM93_12815"/>
<dbReference type="PRINTS" id="PR00690">
    <property type="entry name" value="ADHESNFAMILY"/>
</dbReference>
<dbReference type="InterPro" id="IPR022434">
    <property type="entry name" value="ABC_LPXTG_lipo_actinobac"/>
</dbReference>
<dbReference type="HOGENOM" id="CLU_016838_6_1_11"/>
<evidence type="ECO:0000256" key="6">
    <source>
        <dbReference type="SAM" id="SignalP"/>
    </source>
</evidence>
<dbReference type="KEGG" id="ari:UM93_12815"/>
<dbReference type="RefSeq" id="WP_052663788.1">
    <property type="nucleotide sequence ID" value="NZ_CP011005.1"/>
</dbReference>
<comment type="similarity">
    <text evidence="5">Belongs to the bacterial solute-binding protein 9 family.</text>
</comment>
<dbReference type="InterPro" id="IPR050492">
    <property type="entry name" value="Bact_metal-bind_prot9"/>
</dbReference>
<dbReference type="Proteomes" id="UP000061839">
    <property type="component" value="Chromosome"/>
</dbReference>
<dbReference type="GO" id="GO:0046872">
    <property type="term" value="F:metal ion binding"/>
    <property type="evidence" value="ECO:0007669"/>
    <property type="project" value="UniProtKB-KW"/>
</dbReference>
<proteinExistence type="inferred from homology"/>
<dbReference type="InterPro" id="IPR006127">
    <property type="entry name" value="ZnuA-like"/>
</dbReference>
<dbReference type="PANTHER" id="PTHR42953:SF1">
    <property type="entry name" value="METAL-BINDING PROTEIN HI_0362-RELATED"/>
    <property type="match status" value="1"/>
</dbReference>
<dbReference type="InterPro" id="IPR006128">
    <property type="entry name" value="Lipoprotein_PsaA-like"/>
</dbReference>
<dbReference type="Gene3D" id="3.40.50.1980">
    <property type="entry name" value="Nitrogenase molybdenum iron protein domain"/>
    <property type="match status" value="2"/>
</dbReference>
<dbReference type="InterPro" id="IPR006129">
    <property type="entry name" value="AdhesinB"/>
</dbReference>
<dbReference type="Pfam" id="PF01297">
    <property type="entry name" value="ZnuA"/>
    <property type="match status" value="2"/>
</dbReference>
<dbReference type="NCBIfam" id="TIGR03772">
    <property type="entry name" value="anch_rpt_subst"/>
    <property type="match status" value="1"/>
</dbReference>
<evidence type="ECO:0000313" key="7">
    <source>
        <dbReference type="EMBL" id="AJT42165.1"/>
    </source>
</evidence>
<dbReference type="GO" id="GO:0007155">
    <property type="term" value="P:cell adhesion"/>
    <property type="evidence" value="ECO:0007669"/>
    <property type="project" value="InterPro"/>
</dbReference>
<evidence type="ECO:0000256" key="1">
    <source>
        <dbReference type="ARBA" id="ARBA00004196"/>
    </source>
</evidence>
<evidence type="ECO:0000256" key="2">
    <source>
        <dbReference type="ARBA" id="ARBA00022448"/>
    </source>
</evidence>
<feature type="signal peptide" evidence="6">
    <location>
        <begin position="1"/>
        <end position="27"/>
    </location>
</feature>
<feature type="chain" id="PRO_5038335686" evidence="6">
    <location>
        <begin position="28"/>
        <end position="533"/>
    </location>
</feature>
<keyword evidence="4 6" id="KW-0732">Signal</keyword>
<sequence>MILTDRRRLRRRYLSCLAVLGALALLAACAVNPTFQNEDHRLKVVTTTGIIADLARNVAGERANVISLVPEGADPHTYEPSLRDVRNIAYANLALTNHLLLEEHNLIKSLDANLSPGVPNISLAEASEKYGAHIIPLMESLTLDTIWLGLRVRGTGIQLGADRSSDVRLRATKVEGPGALIAYGTESFGKTEIYFNSADGLDDQDQTTLPPDAHTHLSWAFTKPGIYRLTVGAELLVRPTTAPQQLGEQEFSFAVGVDPAQAGPGSNGKARQVLSSGHADVTADLDRHSLYFYADPEGSGDLTQTVFDPNNSIIEVPNKALHEVPAGPSYRFLGDSGASIYQLPQAVLGKHLHGEIDPHLWQDVHNAKAYVGVIQDALIKADPTGEASYRENARRYLSQLDQLDSYIEAKIDTIPAAQRQLITTHDAFGYFADRYHLTIAGFVTPNPAVEPSIAERQKLTQTMSNLKVNAVFLEPNLRSRSSTLSQVAAELGVQVCPIYGDTFDEHVGSYLEMMRANADSIATCLKPSKKVTP</sequence>
<dbReference type="NCBIfam" id="TIGR03769">
    <property type="entry name" value="P_ac_wall_RPT"/>
    <property type="match status" value="1"/>
</dbReference>
<reference evidence="7 8" key="1">
    <citation type="journal article" date="2015" name="Genome Announc.">
        <title>Complete Genome Sequencing of Protease-Producing Novel Arthrobacter sp. Strain IHBB 11108 Using PacBio Single-Molecule Real-Time Sequencing Technology.</title>
        <authorList>
            <person name="Kiran S."/>
            <person name="Swarnkar M.K."/>
            <person name="Pal M."/>
            <person name="Thakur R."/>
            <person name="Tewari R."/>
            <person name="Singh A.K."/>
            <person name="Gulati A."/>
        </authorList>
    </citation>
    <scope>NUCLEOTIDE SEQUENCE [LARGE SCALE GENOMIC DNA]</scope>
    <source>
        <strain evidence="7 8">IHBB 11108</strain>
    </source>
</reference>
<organism evidence="7 8">
    <name type="scientific">Psychromicrobium lacuslunae</name>
    <dbReference type="NCBI Taxonomy" id="1618207"/>
    <lineage>
        <taxon>Bacteria</taxon>
        <taxon>Bacillati</taxon>
        <taxon>Actinomycetota</taxon>
        <taxon>Actinomycetes</taxon>
        <taxon>Micrococcales</taxon>
        <taxon>Micrococcaceae</taxon>
        <taxon>Psychromicrobium</taxon>
    </lineage>
</organism>
<dbReference type="AlphaFoldDB" id="A0A0D4C198"/>
<dbReference type="EMBL" id="CP011005">
    <property type="protein sequence ID" value="AJT42165.1"/>
    <property type="molecule type" value="Genomic_DNA"/>
</dbReference>
<dbReference type="GO" id="GO:0030001">
    <property type="term" value="P:metal ion transport"/>
    <property type="evidence" value="ECO:0007669"/>
    <property type="project" value="InterPro"/>
</dbReference>